<feature type="transmembrane region" description="Helical" evidence="1">
    <location>
        <begin position="483"/>
        <end position="501"/>
    </location>
</feature>
<keyword evidence="1" id="KW-0472">Membrane</keyword>
<sequence>MAWAWASASSPGIETLDLFANLALGFSVALSPENLLLGFIGCFLGTAIGVLPGIGPISTISLLLPLSFVLSPIGGLIMLAGIYYGSQYGGSTTAVLVNMPGETSAVVTCIDGHEMARQGRAGAALTIAALGSFFAGSVATLIIAVAAVPLAKVAVNFGPPEYASLMLLGLLASIVLANGPFFKALGMIFLGLLLGTIGTDVNTGAARYTFGFFELAEGLNFIPLSVGVFGITEILANLERRRHETTTTERLGRLWLTREDMRRAAPAVARGTGIGSLLGLIPGGGIVLSTFAAYMIEKKLSRRPDAFGKGAIEGVAAPESANNAASQISFIPMLTLGIPPTASLAMMMWAMTVHGIQPGPSVMTAKPALFWGLIASMWIGNVMLVILNLPLIGLWVKLLRVPYRMLFPTILLFCAIGLYSVNMASFDITLAVILGLVGYLLRRFGCEPAPFLLGFILGPLLEENLRRAMLISRGDPMIFIERPVSAILLALAAGLVLLLVLPRFRRSRQEVFVEEPS</sequence>
<evidence type="ECO:0000313" key="4">
    <source>
        <dbReference type="Proteomes" id="UP000248021"/>
    </source>
</evidence>
<feature type="transmembrane region" description="Helical" evidence="1">
    <location>
        <begin position="370"/>
        <end position="398"/>
    </location>
</feature>
<name>A0A2V3TZD2_9HYPH</name>
<proteinExistence type="predicted"/>
<feature type="transmembrane region" description="Helical" evidence="1">
    <location>
        <begin position="187"/>
        <end position="206"/>
    </location>
</feature>
<keyword evidence="1" id="KW-0812">Transmembrane</keyword>
<protein>
    <submittedName>
        <fullName evidence="3">TctA family transporter</fullName>
    </submittedName>
</protein>
<dbReference type="Pfam" id="PF01970">
    <property type="entry name" value="TctA"/>
    <property type="match status" value="1"/>
</dbReference>
<reference evidence="3 4" key="1">
    <citation type="submission" date="2018-05" db="EMBL/GenBank/DDBJ databases">
        <title>Genomic Encyclopedia of Type Strains, Phase IV (KMG-IV): sequencing the most valuable type-strain genomes for metagenomic binning, comparative biology and taxonomic classification.</title>
        <authorList>
            <person name="Goeker M."/>
        </authorList>
    </citation>
    <scope>NUCLEOTIDE SEQUENCE [LARGE SCALE GENOMIC DNA]</scope>
    <source>
        <strain evidence="3 4">DSM 6462</strain>
    </source>
</reference>
<dbReference type="EMBL" id="QJJK01000012">
    <property type="protein sequence ID" value="PXW54209.1"/>
    <property type="molecule type" value="Genomic_DNA"/>
</dbReference>
<dbReference type="Proteomes" id="UP000248021">
    <property type="component" value="Unassembled WGS sequence"/>
</dbReference>
<feature type="transmembrane region" description="Helical" evidence="1">
    <location>
        <begin position="35"/>
        <end position="55"/>
    </location>
</feature>
<evidence type="ECO:0000259" key="2">
    <source>
        <dbReference type="Pfam" id="PF01970"/>
    </source>
</evidence>
<evidence type="ECO:0000313" key="3">
    <source>
        <dbReference type="EMBL" id="PXW54209.1"/>
    </source>
</evidence>
<evidence type="ECO:0000256" key="1">
    <source>
        <dbReference type="SAM" id="Phobius"/>
    </source>
</evidence>
<dbReference type="InterPro" id="IPR002823">
    <property type="entry name" value="DUF112_TM"/>
</dbReference>
<dbReference type="AlphaFoldDB" id="A0A2V3TZD2"/>
<feature type="transmembrane region" description="Helical" evidence="1">
    <location>
        <begin position="330"/>
        <end position="350"/>
    </location>
</feature>
<feature type="transmembrane region" description="Helical" evidence="1">
    <location>
        <begin position="162"/>
        <end position="181"/>
    </location>
</feature>
<feature type="transmembrane region" description="Helical" evidence="1">
    <location>
        <begin position="123"/>
        <end position="150"/>
    </location>
</feature>
<organism evidence="3 4">
    <name type="scientific">Chelatococcus asaccharovorans</name>
    <dbReference type="NCBI Taxonomy" id="28210"/>
    <lineage>
        <taxon>Bacteria</taxon>
        <taxon>Pseudomonadati</taxon>
        <taxon>Pseudomonadota</taxon>
        <taxon>Alphaproteobacteria</taxon>
        <taxon>Hyphomicrobiales</taxon>
        <taxon>Chelatococcaceae</taxon>
        <taxon>Chelatococcus</taxon>
    </lineage>
</organism>
<feature type="transmembrane region" description="Helical" evidence="1">
    <location>
        <begin position="410"/>
        <end position="441"/>
    </location>
</feature>
<comment type="caution">
    <text evidence="3">The sequence shown here is derived from an EMBL/GenBank/DDBJ whole genome shotgun (WGS) entry which is preliminary data.</text>
</comment>
<feature type="transmembrane region" description="Helical" evidence="1">
    <location>
        <begin position="62"/>
        <end position="84"/>
    </location>
</feature>
<gene>
    <name evidence="3" type="ORF">C7450_112238</name>
</gene>
<feature type="domain" description="DUF112" evidence="2">
    <location>
        <begin position="35"/>
        <end position="453"/>
    </location>
</feature>
<accession>A0A2V3TZD2</accession>
<keyword evidence="1" id="KW-1133">Transmembrane helix</keyword>
<dbReference type="PANTHER" id="PTHR35342:SF5">
    <property type="entry name" value="TRICARBOXYLIC TRANSPORT PROTEIN"/>
    <property type="match status" value="1"/>
</dbReference>
<dbReference type="PANTHER" id="PTHR35342">
    <property type="entry name" value="TRICARBOXYLIC TRANSPORT PROTEIN"/>
    <property type="match status" value="1"/>
</dbReference>
<feature type="transmembrane region" description="Helical" evidence="1">
    <location>
        <begin position="274"/>
        <end position="296"/>
    </location>
</feature>
<keyword evidence="4" id="KW-1185">Reference proteome</keyword>